<dbReference type="InterPro" id="IPR001387">
    <property type="entry name" value="Cro/C1-type_HTH"/>
</dbReference>
<feature type="domain" description="HTH cro/C1-type" evidence="1">
    <location>
        <begin position="6"/>
        <end position="61"/>
    </location>
</feature>
<dbReference type="CDD" id="cd00093">
    <property type="entry name" value="HTH_XRE"/>
    <property type="match status" value="1"/>
</dbReference>
<dbReference type="InterPro" id="IPR010982">
    <property type="entry name" value="Lambda_DNA-bd_dom_sf"/>
</dbReference>
<dbReference type="GO" id="GO:0003677">
    <property type="term" value="F:DNA binding"/>
    <property type="evidence" value="ECO:0007669"/>
    <property type="project" value="InterPro"/>
</dbReference>
<dbReference type="SUPFAM" id="SSF47413">
    <property type="entry name" value="lambda repressor-like DNA-binding domains"/>
    <property type="match status" value="1"/>
</dbReference>
<reference evidence="2 3" key="1">
    <citation type="submission" date="2015-10" db="EMBL/GenBank/DDBJ databases">
        <title>Butyribacter intestini gen. nov., sp. nov., a butyric acid-producing bacterium of the family Lachnospiraceae isolated from the human faeces.</title>
        <authorList>
            <person name="Zou Y."/>
            <person name="Xue W."/>
            <person name="Luo G."/>
            <person name="Lv M."/>
        </authorList>
    </citation>
    <scope>NUCLEOTIDE SEQUENCE [LARGE SCALE GENOMIC DNA]</scope>
    <source>
        <strain evidence="2 3">TF01-11</strain>
    </source>
</reference>
<gene>
    <name evidence="2" type="ORF">APZ18_03040</name>
</gene>
<keyword evidence="3" id="KW-1185">Reference proteome</keyword>
<sequence length="86" mass="10075">MNVRMLKAKRVERNLRQKDLANALGITEKAMCHKECSEENKFKATEMLTLVDELNLSFSEFDAIFFNHELTKRLRRTAQKQTTGKQ</sequence>
<evidence type="ECO:0000313" key="3">
    <source>
        <dbReference type="Proteomes" id="UP000050833"/>
    </source>
</evidence>
<dbReference type="RefSeq" id="WP_055941474.1">
    <property type="nucleotide sequence ID" value="NZ_LLKB01000001.1"/>
</dbReference>
<dbReference type="AlphaFoldDB" id="A0AAW3JVG7"/>
<dbReference type="Gene3D" id="1.10.260.40">
    <property type="entry name" value="lambda repressor-like DNA-binding domains"/>
    <property type="match status" value="1"/>
</dbReference>
<dbReference type="PROSITE" id="PS50943">
    <property type="entry name" value="HTH_CROC1"/>
    <property type="match status" value="1"/>
</dbReference>
<evidence type="ECO:0000259" key="1">
    <source>
        <dbReference type="PROSITE" id="PS50943"/>
    </source>
</evidence>
<comment type="caution">
    <text evidence="2">The sequence shown here is derived from an EMBL/GenBank/DDBJ whole genome shotgun (WGS) entry which is preliminary data.</text>
</comment>
<name>A0AAW3JVG7_9FIRM</name>
<dbReference type="SMART" id="SM00530">
    <property type="entry name" value="HTH_XRE"/>
    <property type="match status" value="1"/>
</dbReference>
<proteinExistence type="predicted"/>
<protein>
    <recommendedName>
        <fullName evidence="1">HTH cro/C1-type domain-containing protein</fullName>
    </recommendedName>
</protein>
<accession>A0AAW3JVG7</accession>
<dbReference type="Proteomes" id="UP000050833">
    <property type="component" value="Unassembled WGS sequence"/>
</dbReference>
<evidence type="ECO:0000313" key="2">
    <source>
        <dbReference type="EMBL" id="KQC86185.1"/>
    </source>
</evidence>
<dbReference type="EMBL" id="LLKB01000001">
    <property type="protein sequence ID" value="KQC86185.1"/>
    <property type="molecule type" value="Genomic_DNA"/>
</dbReference>
<organism evidence="2 3">
    <name type="scientific">Butyribacter intestini</name>
    <dbReference type="NCBI Taxonomy" id="1703332"/>
    <lineage>
        <taxon>Bacteria</taxon>
        <taxon>Bacillati</taxon>
        <taxon>Bacillota</taxon>
        <taxon>Clostridia</taxon>
        <taxon>Lachnospirales</taxon>
        <taxon>Lachnospiraceae</taxon>
        <taxon>Butyribacter</taxon>
    </lineage>
</organism>